<accession>A0A1V3N8P8</accession>
<gene>
    <name evidence="1" type="ORF">B1C78_16150</name>
</gene>
<comment type="caution">
    <text evidence="1">The sequence shown here is derived from an EMBL/GenBank/DDBJ whole genome shotgun (WGS) entry which is preliminary data.</text>
</comment>
<dbReference type="RefSeq" id="WP_077280182.1">
    <property type="nucleotide sequence ID" value="NZ_MVBK01000125.1"/>
</dbReference>
<evidence type="ECO:0000313" key="1">
    <source>
        <dbReference type="EMBL" id="OOG21469.1"/>
    </source>
</evidence>
<dbReference type="SUPFAM" id="SSF81593">
    <property type="entry name" value="Nucleotidyltransferase substrate binding subunit/domain"/>
    <property type="match status" value="1"/>
</dbReference>
<evidence type="ECO:0000313" key="2">
    <source>
        <dbReference type="Proteomes" id="UP000189462"/>
    </source>
</evidence>
<organism evidence="1 2">
    <name type="scientific">Thioalkalivibrio denitrificans</name>
    <dbReference type="NCBI Taxonomy" id="108003"/>
    <lineage>
        <taxon>Bacteria</taxon>
        <taxon>Pseudomonadati</taxon>
        <taxon>Pseudomonadota</taxon>
        <taxon>Gammaproteobacteria</taxon>
        <taxon>Chromatiales</taxon>
        <taxon>Ectothiorhodospiraceae</taxon>
        <taxon>Thioalkalivibrio</taxon>
    </lineage>
</organism>
<proteinExistence type="predicted"/>
<dbReference type="Gene3D" id="1.20.120.330">
    <property type="entry name" value="Nucleotidyltransferases domain 2"/>
    <property type="match status" value="1"/>
</dbReference>
<dbReference type="AlphaFoldDB" id="A0A1V3N8P8"/>
<evidence type="ECO:0008006" key="3">
    <source>
        <dbReference type="Google" id="ProtNLM"/>
    </source>
</evidence>
<sequence length="171" mass="19686">MTAPDLSRLAFLLDTVEREGRHLLGTTGRLFSHRIDGTWVRNLEDEPELAERLDAFVARFGRMQDTLGEKLIPELLRQMQETPGAALDNLNRMEKLGLLESVVDWIEARNLRNRLVHEYMRDPDEFASALNRSRELVPLLSDTYNRINTYARDRLPGKASDWPPLLDTSSI</sequence>
<reference evidence="1" key="1">
    <citation type="submission" date="2017-02" db="EMBL/GenBank/DDBJ databases">
        <title>Genomic diversity within the haloalkaliphilic genus Thioalkalivibrio.</title>
        <authorList>
            <person name="Ahn A.-C."/>
            <person name="Meier-Kolthoff J."/>
            <person name="Overmars L."/>
            <person name="Richter M."/>
            <person name="Woyke T."/>
            <person name="Sorokin D.Y."/>
            <person name="Muyzer G."/>
        </authorList>
    </citation>
    <scope>NUCLEOTIDE SEQUENCE [LARGE SCALE GENOMIC DNA]</scope>
    <source>
        <strain evidence="1">ALJD</strain>
    </source>
</reference>
<keyword evidence="2" id="KW-1185">Reference proteome</keyword>
<dbReference type="Proteomes" id="UP000189462">
    <property type="component" value="Unassembled WGS sequence"/>
</dbReference>
<dbReference type="EMBL" id="MVBK01000125">
    <property type="protein sequence ID" value="OOG21469.1"/>
    <property type="molecule type" value="Genomic_DNA"/>
</dbReference>
<dbReference type="OrthoDB" id="13547at2"/>
<name>A0A1V3N8P8_9GAMM</name>
<dbReference type="STRING" id="108003.B1C78_16150"/>
<protein>
    <recommendedName>
        <fullName evidence="3">DUF86 domain-containing protein</fullName>
    </recommendedName>
</protein>